<reference evidence="9" key="3">
    <citation type="submission" date="2020-04" db="EMBL/GenBank/DDBJ databases">
        <authorList>
            <person name="Diaz Viraque F."/>
        </authorList>
    </citation>
    <scope>NUCLEOTIDE SEQUENCE</scope>
    <source>
        <strain evidence="9">Berenice</strain>
    </source>
</reference>
<organism evidence="10 11">
    <name type="scientific">Trypanosoma cruzi</name>
    <dbReference type="NCBI Taxonomy" id="5693"/>
    <lineage>
        <taxon>Eukaryota</taxon>
        <taxon>Discoba</taxon>
        <taxon>Euglenozoa</taxon>
        <taxon>Kinetoplastea</taxon>
        <taxon>Metakinetoplastina</taxon>
        <taxon>Trypanosomatida</taxon>
        <taxon>Trypanosomatidae</taxon>
        <taxon>Trypanosoma</taxon>
        <taxon>Schizotrypanum</taxon>
    </lineage>
</organism>
<dbReference type="VEuPathDB" id="TriTrypDB:ECC02_001847"/>
<dbReference type="InterPro" id="IPR041412">
    <property type="entry name" value="Xrn1_helical"/>
</dbReference>
<dbReference type="GO" id="GO:0004534">
    <property type="term" value="F:5'-3' RNA exonuclease activity"/>
    <property type="evidence" value="ECO:0007669"/>
    <property type="project" value="TreeGrafter"/>
</dbReference>
<dbReference type="VEuPathDB" id="TriTrypDB:TcYC6_0013770"/>
<evidence type="ECO:0000256" key="5">
    <source>
        <dbReference type="SAM" id="Coils"/>
    </source>
</evidence>
<dbReference type="PANTHER" id="PTHR12341">
    <property type="entry name" value="5'-&gt;3' EXORIBONUCLEASE"/>
    <property type="match status" value="1"/>
</dbReference>
<evidence type="ECO:0000259" key="7">
    <source>
        <dbReference type="Pfam" id="PF03159"/>
    </source>
</evidence>
<dbReference type="GO" id="GO:0003723">
    <property type="term" value="F:RNA binding"/>
    <property type="evidence" value="ECO:0007669"/>
    <property type="project" value="TreeGrafter"/>
</dbReference>
<reference evidence="10 11" key="1">
    <citation type="journal article" date="2018" name="Microb. Genom.">
        <title>Expanding an expanded genome: long-read sequencing of Trypanosoma cruzi.</title>
        <authorList>
            <person name="Berna L."/>
            <person name="Rodriguez M."/>
            <person name="Chiribao M.L."/>
            <person name="Parodi-Talice A."/>
            <person name="Pita S."/>
            <person name="Rijo G."/>
            <person name="Alvarez-Valin F."/>
            <person name="Robello C."/>
        </authorList>
    </citation>
    <scope>NUCLEOTIDE SEQUENCE [LARGE SCALE GENOMIC DNA]</scope>
    <source>
        <strain evidence="10 11">TCC</strain>
    </source>
</reference>
<proteinExistence type="inferred from homology"/>
<feature type="compositionally biased region" description="Basic and acidic residues" evidence="6">
    <location>
        <begin position="766"/>
        <end position="794"/>
    </location>
</feature>
<dbReference type="EMBL" id="PRFC01000057">
    <property type="protein sequence ID" value="PWV11631.1"/>
    <property type="molecule type" value="Genomic_DNA"/>
</dbReference>
<dbReference type="VEuPathDB" id="TriTrypDB:TcCLB.505939.89"/>
<dbReference type="VEuPathDB" id="TriTrypDB:C4B63_48g116"/>
<keyword evidence="1" id="KW-0540">Nuclease</keyword>
<dbReference type="VEuPathDB" id="TriTrypDB:TCSYLVIO_004952"/>
<dbReference type="VEuPathDB" id="TriTrypDB:Tc_MARK_3699"/>
<name>A0A2V2WSU8_TRYCR</name>
<dbReference type="EMBL" id="JABDHM010000009">
    <property type="protein sequence ID" value="KAF5224914.1"/>
    <property type="molecule type" value="Genomic_DNA"/>
</dbReference>
<keyword evidence="3" id="KW-0269">Exonuclease</keyword>
<evidence type="ECO:0000256" key="3">
    <source>
        <dbReference type="ARBA" id="ARBA00022839"/>
    </source>
</evidence>
<dbReference type="CDD" id="cd18673">
    <property type="entry name" value="PIN_XRN1-2-like"/>
    <property type="match status" value="1"/>
</dbReference>
<dbReference type="VEuPathDB" id="TriTrypDB:C3747_57g267"/>
<dbReference type="Proteomes" id="UP000246078">
    <property type="component" value="Unassembled WGS sequence"/>
</dbReference>
<dbReference type="VEuPathDB" id="TriTrypDB:TcCL_ESM11060"/>
<sequence length="807" mass="92808">MGIAGFYLWLQRWYGDCVEDVPEEVVKAALDGQPLPASSDNTQRFDNFYLDMNGLIHPCCHDTAPLPEPESEEEMFERIFAQVDLLYKIVRPRKCLVLCIDGVAPQSKMNQQRSRRFRAAEERIESEVFSAQCAEDVVKKGLPLPQTRSRWDHNVITPSTPFMERVGLAIEWFIMKKINEDPAWRQIAVIFSDAHVPGEGEHKIMQYIRELRAQLGYNPQTSHVIHGMDADLICLGLSTHEEHVTILRNQLTETFQPDHNRFCYFSLYKYRLRLRDDFGGIGQMDFERVLDDFIFLCFFVGNDFLPHVPLISIKTKGIELLLDHYVRGFKDHSYLTHGGEVNYGNLAKFLRFFLVGYMEKLKQEYGGVLRAKQRAKAKVEERVKELERELEEQLNSLQKDRKNAQQVSNAAHKLLLSIMRERARLVVDKEPLGFSYVNDDHRDKYYEKKFGWDPADREAFEKKIQLCCAEYLRGTQWVMRYYTTGCPSWDWYYPFYYAPLLQDLAHFPGKVNVKMTLGAPRHPVLQLLAVLPRLSVEALPEELHDAVKDPESVLGVFYPEKVDVDFSEAHFSYQGVLRLPFVNNSHLQSACQKLVRLEPDFGFTLLLCHESSRLSRALKSLLADKDGEKVMKPIPKVLAAKVPIGGKVGPHEMEWPRHARLHCPDDGIASETSYGAPIKSNAACCYRYELNTQSLYRPILLRELRKTMRGAAAPASTADNLVENPAVRKSSAPADSLRSSEKKLIRRAKHGREEPQEQNTEVEVVVNKKDTSTAKRRRVENTVKEPTVKAEPPKKAVKRKSKTRRNN</sequence>
<feature type="compositionally biased region" description="Basic residues" evidence="6">
    <location>
        <begin position="795"/>
        <end position="807"/>
    </location>
</feature>
<dbReference type="Pfam" id="PF17846">
    <property type="entry name" value="XRN_M"/>
    <property type="match status" value="1"/>
</dbReference>
<keyword evidence="5" id="KW-0175">Coiled coil</keyword>
<evidence type="ECO:0000256" key="6">
    <source>
        <dbReference type="SAM" id="MobiDB-lite"/>
    </source>
</evidence>
<dbReference type="VEuPathDB" id="TriTrypDB:TcG_05089"/>
<feature type="region of interest" description="Disordered" evidence="6">
    <location>
        <begin position="747"/>
        <end position="807"/>
    </location>
</feature>
<reference evidence="9 12" key="2">
    <citation type="journal article" date="2019" name="Genome Biol. Evol.">
        <title>Nanopore Sequencing Significantly Improves Genome Assembly of the Protozoan Parasite Trypanosoma cruzi.</title>
        <authorList>
            <person name="Diaz-Viraque F."/>
            <person name="Pita S."/>
            <person name="Greif G."/>
            <person name="de Souza R.C.M."/>
            <person name="Iraola G."/>
            <person name="Robello C."/>
        </authorList>
    </citation>
    <scope>NUCLEOTIDE SEQUENCE [LARGE SCALE GENOMIC DNA]</scope>
    <source>
        <strain evidence="9 12">Berenice</strain>
    </source>
</reference>
<feature type="domain" description="Xrn1 helical" evidence="8">
    <location>
        <begin position="283"/>
        <end position="594"/>
    </location>
</feature>
<dbReference type="VEuPathDB" id="TriTrypDB:TcCLB.507641.80"/>
<dbReference type="Proteomes" id="UP000583944">
    <property type="component" value="Unassembled WGS sequence"/>
</dbReference>
<accession>A0A2V2WSU8</accession>
<comment type="caution">
    <text evidence="10">The sequence shown here is derived from an EMBL/GenBank/DDBJ whole genome shotgun (WGS) entry which is preliminary data.</text>
</comment>
<dbReference type="Pfam" id="PF03159">
    <property type="entry name" value="XRN_N"/>
    <property type="match status" value="1"/>
</dbReference>
<dbReference type="PANTHER" id="PTHR12341:SF7">
    <property type="entry name" value="5'-3' EXORIBONUCLEASE 1"/>
    <property type="match status" value="1"/>
</dbReference>
<dbReference type="InterPro" id="IPR027073">
    <property type="entry name" value="5_3_exoribonuclease"/>
</dbReference>
<dbReference type="GO" id="GO:0000956">
    <property type="term" value="P:nuclear-transcribed mRNA catabolic process"/>
    <property type="evidence" value="ECO:0007669"/>
    <property type="project" value="TreeGrafter"/>
</dbReference>
<evidence type="ECO:0000313" key="9">
    <source>
        <dbReference type="EMBL" id="KAF5224914.1"/>
    </source>
</evidence>
<dbReference type="VEuPathDB" id="TriTrypDB:TCDM_03175"/>
<dbReference type="VEuPathDB" id="TriTrypDB:TcBrA4_0016830"/>
<dbReference type="InterPro" id="IPR004859">
    <property type="entry name" value="Xrn1_N"/>
</dbReference>
<evidence type="ECO:0000259" key="8">
    <source>
        <dbReference type="Pfam" id="PF17846"/>
    </source>
</evidence>
<feature type="coiled-coil region" evidence="5">
    <location>
        <begin position="358"/>
        <end position="407"/>
    </location>
</feature>
<dbReference type="Gene3D" id="1.25.40.1050">
    <property type="match status" value="1"/>
</dbReference>
<dbReference type="AlphaFoldDB" id="A0A2V2WSU8"/>
<dbReference type="VEuPathDB" id="TriTrypDB:BCY84_10811"/>
<evidence type="ECO:0000313" key="11">
    <source>
        <dbReference type="Proteomes" id="UP000246078"/>
    </source>
</evidence>
<evidence type="ECO:0000313" key="10">
    <source>
        <dbReference type="EMBL" id="PWV11631.1"/>
    </source>
</evidence>
<evidence type="ECO:0000256" key="4">
    <source>
        <dbReference type="ARBA" id="ARBA00038299"/>
    </source>
</evidence>
<feature type="domain" description="Xrn1 N-terminal" evidence="7">
    <location>
        <begin position="1"/>
        <end position="250"/>
    </location>
</feature>
<protein>
    <submittedName>
        <fullName evidence="10">Putative 5'-3' exoribonuclease D</fullName>
    </submittedName>
</protein>
<comment type="similarity">
    <text evidence="4">Belongs to the 5'-3' exonuclease family.</text>
</comment>
<dbReference type="GO" id="GO:0005634">
    <property type="term" value="C:nucleus"/>
    <property type="evidence" value="ECO:0007669"/>
    <property type="project" value="TreeGrafter"/>
</dbReference>
<keyword evidence="2" id="KW-0378">Hydrolase</keyword>
<dbReference type="Gene3D" id="3.40.50.12390">
    <property type="match status" value="2"/>
</dbReference>
<evidence type="ECO:0000256" key="1">
    <source>
        <dbReference type="ARBA" id="ARBA00022722"/>
    </source>
</evidence>
<evidence type="ECO:0000313" key="12">
    <source>
        <dbReference type="Proteomes" id="UP000583944"/>
    </source>
</evidence>
<evidence type="ECO:0000256" key="2">
    <source>
        <dbReference type="ARBA" id="ARBA00022801"/>
    </source>
</evidence>
<dbReference type="VEuPathDB" id="TriTrypDB:TCSYLVIO_004951"/>
<gene>
    <name evidence="10" type="ORF">C3747_57g267</name>
    <name evidence="9" type="ORF">ECC02_001847</name>
</gene>